<proteinExistence type="predicted"/>
<keyword evidence="1" id="KW-1133">Transmembrane helix</keyword>
<keyword evidence="4" id="KW-1185">Reference proteome</keyword>
<dbReference type="SUPFAM" id="SSF56219">
    <property type="entry name" value="DNase I-like"/>
    <property type="match status" value="1"/>
</dbReference>
<reference evidence="3 4" key="1">
    <citation type="submission" date="2023-06" db="EMBL/GenBank/DDBJ databases">
        <title>Rock-solubilizing bacteria, Microbacterium invictum, promotes re-establishment of vegetation in rocky wasteland by accelerating rock bio-weathering and reshaping soil bacterial community.</title>
        <authorList>
            <person name="Liu C."/>
        </authorList>
    </citation>
    <scope>NUCLEOTIDE SEQUENCE [LARGE SCALE GENOMIC DNA]</scope>
    <source>
        <strain evidence="3 4">X-18</strain>
    </source>
</reference>
<feature type="domain" description="Endonuclease/exonuclease/phosphatase" evidence="2">
    <location>
        <begin position="101"/>
        <end position="307"/>
    </location>
</feature>
<dbReference type="Proteomes" id="UP001324533">
    <property type="component" value="Chromosome"/>
</dbReference>
<dbReference type="InterPro" id="IPR005135">
    <property type="entry name" value="Endo/exonuclease/phosphatase"/>
</dbReference>
<accession>A0ABZ0VDJ3</accession>
<dbReference type="InterPro" id="IPR036691">
    <property type="entry name" value="Endo/exonu/phosph_ase_sf"/>
</dbReference>
<dbReference type="Pfam" id="PF03372">
    <property type="entry name" value="Exo_endo_phos"/>
    <property type="match status" value="1"/>
</dbReference>
<dbReference type="RefSeq" id="WP_322411312.1">
    <property type="nucleotide sequence ID" value="NZ_CP139779.1"/>
</dbReference>
<keyword evidence="1" id="KW-0812">Transmembrane</keyword>
<keyword evidence="3" id="KW-0378">Hydrolase</keyword>
<evidence type="ECO:0000313" key="3">
    <source>
        <dbReference type="EMBL" id="WQB71194.1"/>
    </source>
</evidence>
<dbReference type="Gene3D" id="3.60.10.10">
    <property type="entry name" value="Endonuclease/exonuclease/phosphatase"/>
    <property type="match status" value="1"/>
</dbReference>
<evidence type="ECO:0000313" key="4">
    <source>
        <dbReference type="Proteomes" id="UP001324533"/>
    </source>
</evidence>
<protein>
    <submittedName>
        <fullName evidence="3">Endonuclease/exonuclease/phosphatase family protein</fullName>
    </submittedName>
</protein>
<dbReference type="GO" id="GO:0004519">
    <property type="term" value="F:endonuclease activity"/>
    <property type="evidence" value="ECO:0007669"/>
    <property type="project" value="UniProtKB-KW"/>
</dbReference>
<gene>
    <name evidence="3" type="ORF">T9R20_04290</name>
</gene>
<feature type="transmembrane region" description="Helical" evidence="1">
    <location>
        <begin position="65"/>
        <end position="83"/>
    </location>
</feature>
<organism evidence="3 4">
    <name type="scientific">Microbacterium invictum</name>
    <dbReference type="NCBI Taxonomy" id="515415"/>
    <lineage>
        <taxon>Bacteria</taxon>
        <taxon>Bacillati</taxon>
        <taxon>Actinomycetota</taxon>
        <taxon>Actinomycetes</taxon>
        <taxon>Micrococcales</taxon>
        <taxon>Microbacteriaceae</taxon>
        <taxon>Microbacterium</taxon>
    </lineage>
</organism>
<evidence type="ECO:0000256" key="1">
    <source>
        <dbReference type="SAM" id="Phobius"/>
    </source>
</evidence>
<keyword evidence="1" id="KW-0472">Membrane</keyword>
<evidence type="ECO:0000259" key="2">
    <source>
        <dbReference type="Pfam" id="PF03372"/>
    </source>
</evidence>
<dbReference type="EMBL" id="CP139779">
    <property type="protein sequence ID" value="WQB71194.1"/>
    <property type="molecule type" value="Genomic_DNA"/>
</dbReference>
<keyword evidence="3" id="KW-0540">Nuclease</keyword>
<keyword evidence="3" id="KW-0255">Endonuclease</keyword>
<name>A0ABZ0VDJ3_9MICO</name>
<feature type="transmembrane region" description="Helical" evidence="1">
    <location>
        <begin position="36"/>
        <end position="58"/>
    </location>
</feature>
<sequence length="319" mass="33271">MGRARRRRSRWVWAGVALAVAVVAVALPHLDTQAGGVIPAAQALVPLGAVGLVVLAVVPLFFRAWAAAAILVVGAVMAGLPTLTPLRAAAECATTTTVTVVTFNAKFAGADPALLAERIDEAGADIVALVETDETHIDAVLSERGLAAALPYRTRETSEGGVNGSVILSAFPLRDGEDIEGSVFDQVTAVAALPDGEEFRVAAVHPPPPIGQPADWRAGLGALEQWIREAPDERLIVAGDLNASYAHPAFRHLASTLRTAAEAAGPIPWPTWPEERPVPAFTAIDHVLARGAVPMAWDSFSVPGSDHRGVVGEWSLCGA</sequence>
<feature type="transmembrane region" description="Helical" evidence="1">
    <location>
        <begin position="12"/>
        <end position="30"/>
    </location>
</feature>